<name>M3IA69_LEPIR</name>
<reference evidence="1 2" key="1">
    <citation type="submission" date="2013-02" db="EMBL/GenBank/DDBJ databases">
        <authorList>
            <person name="Harkins D.M."/>
            <person name="Durkin A.S."/>
            <person name="Brinkac L.M."/>
            <person name="Haft D.H."/>
            <person name="Selengut J.D."/>
            <person name="Sanka R."/>
            <person name="DePew J."/>
            <person name="Purushe J."/>
            <person name="Tulsiani S.M."/>
            <person name="Graham G.C."/>
            <person name="Burns M.-A."/>
            <person name="Dohnt M.F."/>
            <person name="Smythe L.D."/>
            <person name="McKay D.B."/>
            <person name="Craig S.B."/>
            <person name="Vinetz J.M."/>
            <person name="Sutton G.G."/>
            <person name="Nierman W.C."/>
            <person name="Fouts D.E."/>
        </authorList>
    </citation>
    <scope>NUCLEOTIDE SEQUENCE [LARGE SCALE GENOMIC DNA]</scope>
    <source>
        <strain evidence="1 2">LT2186</strain>
    </source>
</reference>
<comment type="caution">
    <text evidence="1">The sequence shown here is derived from an EMBL/GenBank/DDBJ whole genome shotgun (WGS) entry which is preliminary data.</text>
</comment>
<organism evidence="1 2">
    <name type="scientific">Leptospira interrogans serovar Grippotyphosa str. LT2186</name>
    <dbReference type="NCBI Taxonomy" id="1001599"/>
    <lineage>
        <taxon>Bacteria</taxon>
        <taxon>Pseudomonadati</taxon>
        <taxon>Spirochaetota</taxon>
        <taxon>Spirochaetia</taxon>
        <taxon>Leptospirales</taxon>
        <taxon>Leptospiraceae</taxon>
        <taxon>Leptospira</taxon>
    </lineage>
</organism>
<accession>M3IA69</accession>
<evidence type="ECO:0000313" key="1">
    <source>
        <dbReference type="EMBL" id="EMG12737.1"/>
    </source>
</evidence>
<dbReference type="Proteomes" id="UP000011776">
    <property type="component" value="Unassembled WGS sequence"/>
</dbReference>
<dbReference type="BioCyc" id="LINT1001599:G11K9-3640-MONOMER"/>
<protein>
    <submittedName>
        <fullName evidence="1">Uncharacterized protein</fullName>
    </submittedName>
</protein>
<dbReference type="EMBL" id="AFME02000069">
    <property type="protein sequence ID" value="EMG12737.1"/>
    <property type="molecule type" value="Genomic_DNA"/>
</dbReference>
<sequence>MYGPRKRFQIFFDLKRKFEVILEEVEKKPSIKRTKSEN</sequence>
<gene>
    <name evidence="1" type="ORF">LEP1GSC151_2502</name>
</gene>
<dbReference type="AlphaFoldDB" id="M3IA69"/>
<proteinExistence type="predicted"/>
<evidence type="ECO:0000313" key="2">
    <source>
        <dbReference type="Proteomes" id="UP000011776"/>
    </source>
</evidence>